<gene>
    <name evidence="6" type="ORF">QS748_00550</name>
</gene>
<dbReference type="GO" id="GO:0004519">
    <property type="term" value="F:endonuclease activity"/>
    <property type="evidence" value="ECO:0007669"/>
    <property type="project" value="UniProtKB-KW"/>
</dbReference>
<feature type="domain" description="Type I restriction modification DNA specificity" evidence="5">
    <location>
        <begin position="17"/>
        <end position="180"/>
    </location>
</feature>
<dbReference type="EC" id="3.1.21.-" evidence="6"/>
<dbReference type="GO" id="GO:0003677">
    <property type="term" value="F:DNA binding"/>
    <property type="evidence" value="ECO:0007669"/>
    <property type="project" value="UniProtKB-KW"/>
</dbReference>
<keyword evidence="3" id="KW-0238">DNA-binding</keyword>
<dbReference type="Gene3D" id="3.90.220.20">
    <property type="entry name" value="DNA methylase specificity domains"/>
    <property type="match status" value="2"/>
</dbReference>
<dbReference type="Proteomes" id="UP001178148">
    <property type="component" value="Unassembled WGS sequence"/>
</dbReference>
<dbReference type="GO" id="GO:0009307">
    <property type="term" value="P:DNA restriction-modification system"/>
    <property type="evidence" value="ECO:0007669"/>
    <property type="project" value="UniProtKB-KW"/>
</dbReference>
<dbReference type="CDD" id="cd17494">
    <property type="entry name" value="RMtype1_S_Sma198ORF994P-TRD2-CR2_like"/>
    <property type="match status" value="1"/>
</dbReference>
<keyword evidence="6" id="KW-0255">Endonuclease</keyword>
<evidence type="ECO:0000256" key="2">
    <source>
        <dbReference type="ARBA" id="ARBA00022747"/>
    </source>
</evidence>
<dbReference type="CDD" id="cd17278">
    <property type="entry name" value="RMtype1_S_LdeBORF1052P-TRD2-CR2"/>
    <property type="match status" value="1"/>
</dbReference>
<dbReference type="EMBL" id="JASXSV010000001">
    <property type="protein sequence ID" value="MDP0587765.1"/>
    <property type="molecule type" value="Genomic_DNA"/>
</dbReference>
<feature type="coiled-coil region" evidence="4">
    <location>
        <begin position="381"/>
        <end position="408"/>
    </location>
</feature>
<keyword evidence="4" id="KW-0175">Coiled coil</keyword>
<dbReference type="SUPFAM" id="SSF116734">
    <property type="entry name" value="DNA methylase specificity domain"/>
    <property type="match status" value="2"/>
</dbReference>
<comment type="caution">
    <text evidence="6">The sequence shown here is derived from an EMBL/GenBank/DDBJ whole genome shotgun (WGS) entry which is preliminary data.</text>
</comment>
<protein>
    <submittedName>
        <fullName evidence="6">Restriction endonuclease subunit S</fullName>
        <ecNumber evidence="6">3.1.21.-</ecNumber>
    </submittedName>
</protein>
<keyword evidence="2" id="KW-0680">Restriction system</keyword>
<feature type="domain" description="Type I restriction modification DNA specificity" evidence="5">
    <location>
        <begin position="212"/>
        <end position="397"/>
    </location>
</feature>
<proteinExistence type="inferred from homology"/>
<keyword evidence="6" id="KW-0540">Nuclease</keyword>
<evidence type="ECO:0000256" key="4">
    <source>
        <dbReference type="SAM" id="Coils"/>
    </source>
</evidence>
<dbReference type="AlphaFoldDB" id="A0AA90NR76"/>
<evidence type="ECO:0000259" key="5">
    <source>
        <dbReference type="Pfam" id="PF01420"/>
    </source>
</evidence>
<name>A0AA90NR76_9GAMM</name>
<dbReference type="InterPro" id="IPR000055">
    <property type="entry name" value="Restrct_endonuc_typeI_TRD"/>
</dbReference>
<evidence type="ECO:0000313" key="6">
    <source>
        <dbReference type="EMBL" id="MDP0587765.1"/>
    </source>
</evidence>
<evidence type="ECO:0000313" key="7">
    <source>
        <dbReference type="Proteomes" id="UP001178148"/>
    </source>
</evidence>
<dbReference type="Pfam" id="PF01420">
    <property type="entry name" value="Methylase_S"/>
    <property type="match status" value="2"/>
</dbReference>
<evidence type="ECO:0000256" key="3">
    <source>
        <dbReference type="ARBA" id="ARBA00023125"/>
    </source>
</evidence>
<evidence type="ECO:0000256" key="1">
    <source>
        <dbReference type="ARBA" id="ARBA00010923"/>
    </source>
</evidence>
<reference evidence="6 7" key="1">
    <citation type="journal article" date="2023" name="bioRxiv">
        <title>An intranuclear bacterial parasite of deep-sea mussels expresses apoptosis inhibitors acquired from its host.</title>
        <authorList>
            <person name="Gonzalez Porras M.A."/>
            <person name="Assie A."/>
            <person name="Tietjen M."/>
            <person name="Violette M."/>
            <person name="Kleiner M."/>
            <person name="Gruber-Vodicka H."/>
            <person name="Dubilier N."/>
            <person name="Leisch N."/>
        </authorList>
    </citation>
    <scope>NUCLEOTIDE SEQUENCE [LARGE SCALE GENOMIC DNA]</scope>
    <source>
        <strain evidence="6">IAP13</strain>
    </source>
</reference>
<keyword evidence="6" id="KW-0378">Hydrolase</keyword>
<keyword evidence="7" id="KW-1185">Reference proteome</keyword>
<dbReference type="Gene3D" id="1.10.287.1120">
    <property type="entry name" value="Bipartite methylase S protein"/>
    <property type="match status" value="1"/>
</dbReference>
<sequence>MSILREGYKDTEIGVIPVDWEVVKLQDISKITMGQSPKSNTYNTDNIGIPLIQGNADCKNRKTIPRTYTTELTKECFVGDSIMTVRAPVGAISKSLHNACIGRGVCAIQSKEDNEYIYHSLIDYEDKWTKLSQGSTFTAVSGNDVKSIKIPLPPLKEQEKIASILSTADEKIEAIAEQIQKHETLKKGLLQKLLSEGIGHTEFKESELGSLPVRWEVVKLGNIGNLEGGFAFKSKEYTDNKLDYQVIRMSNINSKGLNLSKDPKYIHSIEKRTEKYILNVNDLLITLTGTIGKTDYGNIALISEDRKMVLNQRVGRFVINSSNNTTQFLYYVFNHQLFRSKFFEFGKGGTGNQANVGRRDFETIKIILPPLQEQKQIADILSTADEKLEVLRAKKEKFETLKKGLLQKLLSGEVRV</sequence>
<organism evidence="6 7">
    <name type="scientific">Candidatus Endonucleibacter bathymodioli</name>
    <dbReference type="NCBI Taxonomy" id="539814"/>
    <lineage>
        <taxon>Bacteria</taxon>
        <taxon>Pseudomonadati</taxon>
        <taxon>Pseudomonadota</taxon>
        <taxon>Gammaproteobacteria</taxon>
        <taxon>Oceanospirillales</taxon>
        <taxon>Endozoicomonadaceae</taxon>
        <taxon>Candidatus Endonucleibacter</taxon>
    </lineage>
</organism>
<comment type="similarity">
    <text evidence="1">Belongs to the type-I restriction system S methylase family.</text>
</comment>
<dbReference type="InterPro" id="IPR044946">
    <property type="entry name" value="Restrct_endonuc_typeI_TRD_sf"/>
</dbReference>
<feature type="coiled-coil region" evidence="4">
    <location>
        <begin position="165"/>
        <end position="192"/>
    </location>
</feature>
<dbReference type="InterPro" id="IPR052021">
    <property type="entry name" value="Type-I_RS_S_subunit"/>
</dbReference>
<accession>A0AA90NR76</accession>
<dbReference type="GO" id="GO:0016787">
    <property type="term" value="F:hydrolase activity"/>
    <property type="evidence" value="ECO:0007669"/>
    <property type="project" value="UniProtKB-KW"/>
</dbReference>
<dbReference type="PANTHER" id="PTHR30408">
    <property type="entry name" value="TYPE-1 RESTRICTION ENZYME ECOKI SPECIFICITY PROTEIN"/>
    <property type="match status" value="1"/>
</dbReference>
<dbReference type="PANTHER" id="PTHR30408:SF12">
    <property type="entry name" value="TYPE I RESTRICTION ENZYME MJAVIII SPECIFICITY SUBUNIT"/>
    <property type="match status" value="1"/>
</dbReference>